<dbReference type="EMBL" id="JAGZXI010000006">
    <property type="protein sequence ID" value="MBS6635039.1"/>
    <property type="molecule type" value="Genomic_DNA"/>
</dbReference>
<feature type="transmembrane region" description="Helical" evidence="1">
    <location>
        <begin position="134"/>
        <end position="160"/>
    </location>
</feature>
<dbReference type="Proteomes" id="UP000739069">
    <property type="component" value="Unassembled WGS sequence"/>
</dbReference>
<name>A0A943TA99_9MICC</name>
<evidence type="ECO:0000313" key="3">
    <source>
        <dbReference type="Proteomes" id="UP000739069"/>
    </source>
</evidence>
<keyword evidence="1" id="KW-0472">Membrane</keyword>
<proteinExistence type="predicted"/>
<comment type="caution">
    <text evidence="2">The sequence shown here is derived from an EMBL/GenBank/DDBJ whole genome shotgun (WGS) entry which is preliminary data.</text>
</comment>
<gene>
    <name evidence="2" type="ORF">KH265_05200</name>
</gene>
<dbReference type="InterPro" id="IPR025671">
    <property type="entry name" value="HXXEE"/>
</dbReference>
<feature type="transmembrane region" description="Helical" evidence="1">
    <location>
        <begin position="76"/>
        <end position="96"/>
    </location>
</feature>
<accession>A0A943TA99</accession>
<feature type="transmembrane region" description="Helical" evidence="1">
    <location>
        <begin position="47"/>
        <end position="70"/>
    </location>
</feature>
<evidence type="ECO:0000313" key="2">
    <source>
        <dbReference type="EMBL" id="MBS6635039.1"/>
    </source>
</evidence>
<evidence type="ECO:0000256" key="1">
    <source>
        <dbReference type="SAM" id="Phobius"/>
    </source>
</evidence>
<keyword evidence="1" id="KW-1133">Transmembrane helix</keyword>
<dbReference type="AlphaFoldDB" id="A0A943TA99"/>
<keyword evidence="1" id="KW-0812">Transmembrane</keyword>
<feature type="transmembrane region" description="Helical" evidence="1">
    <location>
        <begin position="103"/>
        <end position="122"/>
    </location>
</feature>
<feature type="transmembrane region" description="Helical" evidence="1">
    <location>
        <begin position="6"/>
        <end position="27"/>
    </location>
</feature>
<organism evidence="2 3">
    <name type="scientific">Rothia mucilaginosa</name>
    <dbReference type="NCBI Taxonomy" id="43675"/>
    <lineage>
        <taxon>Bacteria</taxon>
        <taxon>Bacillati</taxon>
        <taxon>Actinomycetota</taxon>
        <taxon>Actinomycetes</taxon>
        <taxon>Micrococcales</taxon>
        <taxon>Micrococcaceae</taxon>
        <taxon>Rothia</taxon>
    </lineage>
</organism>
<sequence>MEVNLWLFPVIFMVHEMEEIVGFRVWFEKNLDLIEKYSILRKLYRNFSTEGFAVAVLEEYVICIAVTYVATIWKMYVVWTGVFIAFLIHLLIHIAQSIVVRRYIPSLISSIVLFPGSVYLVYSSVEYLGLTFESIVAASILCVILMFLNLIFVHWIMGVVTRKIAENAMKKM</sequence>
<protein>
    <submittedName>
        <fullName evidence="2">HXXEE domain-containing protein</fullName>
    </submittedName>
</protein>
<dbReference type="Pfam" id="PF13787">
    <property type="entry name" value="HXXEE"/>
    <property type="match status" value="1"/>
</dbReference>
<dbReference type="RefSeq" id="WP_303952730.1">
    <property type="nucleotide sequence ID" value="NZ_JAGZXI010000006.1"/>
</dbReference>
<reference evidence="2" key="1">
    <citation type="submission" date="2021-02" db="EMBL/GenBank/DDBJ databases">
        <title>Infant gut strain persistence is associated with maternal origin, phylogeny, and functional potential including surface adhesion and iron acquisition.</title>
        <authorList>
            <person name="Lou Y.C."/>
        </authorList>
    </citation>
    <scope>NUCLEOTIDE SEQUENCE</scope>
    <source>
        <strain evidence="2">L1_008_092G1_dasL1_008_092G1_concoct_16</strain>
    </source>
</reference>